<dbReference type="InterPro" id="IPR018647">
    <property type="entry name" value="SLFN_3-like_DNA/RNA_helicase"/>
</dbReference>
<name>A0A1F7I896_9BACT</name>
<gene>
    <name evidence="2" type="ORF">A2954_02250</name>
</gene>
<dbReference type="InterPro" id="IPR003593">
    <property type="entry name" value="AAA+_ATPase"/>
</dbReference>
<evidence type="ECO:0000313" key="3">
    <source>
        <dbReference type="Proteomes" id="UP000177698"/>
    </source>
</evidence>
<dbReference type="SMART" id="SM00382">
    <property type="entry name" value="AAA"/>
    <property type="match status" value="1"/>
</dbReference>
<comment type="caution">
    <text evidence="2">The sequence shown here is derived from an EMBL/GenBank/DDBJ whole genome shotgun (WGS) entry which is preliminary data.</text>
</comment>
<dbReference type="InterPro" id="IPR027417">
    <property type="entry name" value="P-loop_NTPase"/>
</dbReference>
<organism evidence="2 3">
    <name type="scientific">Candidatus Roizmanbacteria bacterium RIFCSPLOWO2_01_FULL_37_12</name>
    <dbReference type="NCBI Taxonomy" id="1802056"/>
    <lineage>
        <taxon>Bacteria</taxon>
        <taxon>Candidatus Roizmaniibacteriota</taxon>
    </lineage>
</organism>
<dbReference type="SUPFAM" id="SSF52540">
    <property type="entry name" value="P-loop containing nucleoside triphosphate hydrolases"/>
    <property type="match status" value="2"/>
</dbReference>
<sequence length="618" mass="71586">MIIYQGSTEEFNQDVIQNQVADKIAKNFEGYFHRVNEREYRSWAISLQILNNSFVYAGLKENYLLVEYQLPYSSKRIDVLVFGKNSLGEENVVILELKQWSNKEIKLSDADGNVIVNYGAFTKEQPHPSLQVQGYYFYLKDFFELFNEENGPRLNGASYLHNYSKLINAELLSNKFEKEIKNFPIFSKEDSLGLSNYLKERLQQGKGKLVFQRFSGSPINPSKRLLDHTSEMINNKQIFNLIDDQIVAYNNILKKVKEIEKTNKKSAVIIKGGPGTGKSVIALEIMGELLRKGKKVMHATGSSAFTNTLRKIVGPRARNLFKFFNSFMTLPENYIDVLICDEAHRIRETSENRYTPRSQKTNLPQIDELFKVAKLNIFLIDEFQIVRPNEIGSVSLIKEAAKQIGIEKSDIPIFELKSQFRCSGSDAYLQWLDDTLGIRESEFAKFDKKMEFRIFDNPMEMMTEIRKRNKEKPNSARITAGFCWPWSKPKSDGTLVNDVKIGDFEMPWEKKDQFWKWATDDSGMEQVGTVYTSQGFEFDYIAVIFGNDLVYDPIKKDWIAKPENSHDTYVKRKNPDIIKHLKSVYRVLMSRAHKGVFVYFMDKETENFVKSRIGNLLP</sequence>
<dbReference type="Gene3D" id="3.40.50.300">
    <property type="entry name" value="P-loop containing nucleotide triphosphate hydrolases"/>
    <property type="match status" value="1"/>
</dbReference>
<dbReference type="AlphaFoldDB" id="A0A1F7I896"/>
<evidence type="ECO:0000313" key="2">
    <source>
        <dbReference type="EMBL" id="OGK39589.1"/>
    </source>
</evidence>
<dbReference type="Pfam" id="PF09848">
    <property type="entry name" value="SLFN-g3_helicase"/>
    <property type="match status" value="1"/>
</dbReference>
<dbReference type="STRING" id="1802056.A2954_02250"/>
<proteinExistence type="predicted"/>
<evidence type="ECO:0000259" key="1">
    <source>
        <dbReference type="SMART" id="SM00382"/>
    </source>
</evidence>
<reference evidence="2 3" key="1">
    <citation type="journal article" date="2016" name="Nat. Commun.">
        <title>Thousands of microbial genomes shed light on interconnected biogeochemical processes in an aquifer system.</title>
        <authorList>
            <person name="Anantharaman K."/>
            <person name="Brown C.T."/>
            <person name="Hug L.A."/>
            <person name="Sharon I."/>
            <person name="Castelle C.J."/>
            <person name="Probst A.J."/>
            <person name="Thomas B.C."/>
            <person name="Singh A."/>
            <person name="Wilkins M.J."/>
            <person name="Karaoz U."/>
            <person name="Brodie E.L."/>
            <person name="Williams K.H."/>
            <person name="Hubbard S.S."/>
            <person name="Banfield J.F."/>
        </authorList>
    </citation>
    <scope>NUCLEOTIDE SEQUENCE [LARGE SCALE GENOMIC DNA]</scope>
</reference>
<accession>A0A1F7I896</accession>
<dbReference type="EMBL" id="MGAG01000039">
    <property type="protein sequence ID" value="OGK39589.1"/>
    <property type="molecule type" value="Genomic_DNA"/>
</dbReference>
<dbReference type="Proteomes" id="UP000177698">
    <property type="component" value="Unassembled WGS sequence"/>
</dbReference>
<feature type="domain" description="AAA+ ATPase" evidence="1">
    <location>
        <begin position="264"/>
        <end position="410"/>
    </location>
</feature>
<protein>
    <recommendedName>
        <fullName evidence="1">AAA+ ATPase domain-containing protein</fullName>
    </recommendedName>
</protein>
<dbReference type="CDD" id="cd00009">
    <property type="entry name" value="AAA"/>
    <property type="match status" value="1"/>
</dbReference>